<feature type="domain" description="SnoaL-like" evidence="3">
    <location>
        <begin position="56"/>
        <end position="173"/>
    </location>
</feature>
<feature type="chain" id="PRO_5021783421" evidence="2">
    <location>
        <begin position="21"/>
        <end position="340"/>
    </location>
</feature>
<protein>
    <submittedName>
        <fullName evidence="4">SnoaL-like domain protein</fullName>
    </submittedName>
</protein>
<evidence type="ECO:0000313" key="4">
    <source>
        <dbReference type="EMBL" id="QDT73779.1"/>
    </source>
</evidence>
<reference evidence="4 5" key="1">
    <citation type="submission" date="2019-02" db="EMBL/GenBank/DDBJ databases">
        <title>Deep-cultivation of Planctomycetes and their phenomic and genomic characterization uncovers novel biology.</title>
        <authorList>
            <person name="Wiegand S."/>
            <person name="Jogler M."/>
            <person name="Boedeker C."/>
            <person name="Pinto D."/>
            <person name="Vollmers J."/>
            <person name="Rivas-Marin E."/>
            <person name="Kohn T."/>
            <person name="Peeters S.H."/>
            <person name="Heuer A."/>
            <person name="Rast P."/>
            <person name="Oberbeckmann S."/>
            <person name="Bunk B."/>
            <person name="Jeske O."/>
            <person name="Meyerdierks A."/>
            <person name="Storesund J.E."/>
            <person name="Kallscheuer N."/>
            <person name="Luecker S."/>
            <person name="Lage O.M."/>
            <person name="Pohl T."/>
            <person name="Merkel B.J."/>
            <person name="Hornburger P."/>
            <person name="Mueller R.-W."/>
            <person name="Bruemmer F."/>
            <person name="Labrenz M."/>
            <person name="Spormann A.M."/>
            <person name="Op den Camp H."/>
            <person name="Overmann J."/>
            <person name="Amann R."/>
            <person name="Jetten M.S.M."/>
            <person name="Mascher T."/>
            <person name="Medema M.H."/>
            <person name="Devos D.P."/>
            <person name="Kaster A.-K."/>
            <person name="Ovreas L."/>
            <person name="Rohde M."/>
            <person name="Galperin M.Y."/>
            <person name="Jogler C."/>
        </authorList>
    </citation>
    <scope>NUCLEOTIDE SEQUENCE [LARGE SCALE GENOMIC DNA]</scope>
    <source>
        <strain evidence="4 5">I41</strain>
    </source>
</reference>
<dbReference type="AlphaFoldDB" id="A0A517TZH4"/>
<dbReference type="NCBIfam" id="TIGR02246">
    <property type="entry name" value="SgcJ/EcaC family oxidoreductase"/>
    <property type="match status" value="1"/>
</dbReference>
<dbReference type="OrthoDB" id="263788at2"/>
<dbReference type="Proteomes" id="UP000317909">
    <property type="component" value="Chromosome"/>
</dbReference>
<dbReference type="RefSeq" id="WP_145433392.1">
    <property type="nucleotide sequence ID" value="NZ_CP036339.1"/>
</dbReference>
<gene>
    <name evidence="4" type="ORF">I41_29700</name>
</gene>
<dbReference type="EMBL" id="CP036339">
    <property type="protein sequence ID" value="QDT73779.1"/>
    <property type="molecule type" value="Genomic_DNA"/>
</dbReference>
<sequence precursor="true">MSRFAVAALCAALVAPVVQAQQPAASAPTKPSQTSPTPPAAASKSAPPAADDTVAVQQAMAAYIEAFNRHDSEALLDLWSPTGTYVNKETGERSSGREALATDFAKVFAATPEIELSGGIDAVRVIGGDTAIVDGVTTVVVPNVEPAVSAYSAIFVKQDGKWLLDTVHESDLPTPETPRQALQPLEWMVGAWQDESDTATVSSVMRWSPSEAFLIRSYDVIREDEEPFQGQQIIGWDPAAKQIRSWTFNSDGSFGEGVWSKNGAEWIVRKSETLADGRLASGTQVITQIDADTVTVQTIAKEIDGVLEPTADPVTMKRVAETTAAAASPAAAAPATGAAR</sequence>
<accession>A0A517TZH4</accession>
<organism evidence="4 5">
    <name type="scientific">Lacipirellula limnantheis</name>
    <dbReference type="NCBI Taxonomy" id="2528024"/>
    <lineage>
        <taxon>Bacteria</taxon>
        <taxon>Pseudomonadati</taxon>
        <taxon>Planctomycetota</taxon>
        <taxon>Planctomycetia</taxon>
        <taxon>Pirellulales</taxon>
        <taxon>Lacipirellulaceae</taxon>
        <taxon>Lacipirellula</taxon>
    </lineage>
</organism>
<evidence type="ECO:0000256" key="1">
    <source>
        <dbReference type="SAM" id="MobiDB-lite"/>
    </source>
</evidence>
<keyword evidence="2" id="KW-0732">Signal</keyword>
<dbReference type="KEGG" id="llh:I41_29700"/>
<feature type="region of interest" description="Disordered" evidence="1">
    <location>
        <begin position="22"/>
        <end position="51"/>
    </location>
</feature>
<name>A0A517TZH4_9BACT</name>
<proteinExistence type="predicted"/>
<evidence type="ECO:0000313" key="5">
    <source>
        <dbReference type="Proteomes" id="UP000317909"/>
    </source>
</evidence>
<keyword evidence="5" id="KW-1185">Reference proteome</keyword>
<evidence type="ECO:0000259" key="3">
    <source>
        <dbReference type="Pfam" id="PF13474"/>
    </source>
</evidence>
<dbReference type="SUPFAM" id="SSF54427">
    <property type="entry name" value="NTF2-like"/>
    <property type="match status" value="1"/>
</dbReference>
<dbReference type="InterPro" id="IPR011944">
    <property type="entry name" value="Steroid_delta5-4_isomerase"/>
</dbReference>
<feature type="signal peptide" evidence="2">
    <location>
        <begin position="1"/>
        <end position="20"/>
    </location>
</feature>
<dbReference type="Pfam" id="PF13474">
    <property type="entry name" value="SnoaL_3"/>
    <property type="match status" value="1"/>
</dbReference>
<evidence type="ECO:0000256" key="2">
    <source>
        <dbReference type="SAM" id="SignalP"/>
    </source>
</evidence>
<feature type="compositionally biased region" description="Low complexity" evidence="1">
    <location>
        <begin position="22"/>
        <end position="50"/>
    </location>
</feature>
<dbReference type="Gene3D" id="3.10.450.50">
    <property type="match status" value="1"/>
</dbReference>
<dbReference type="InterPro" id="IPR037401">
    <property type="entry name" value="SnoaL-like"/>
</dbReference>
<dbReference type="InterPro" id="IPR032710">
    <property type="entry name" value="NTF2-like_dom_sf"/>
</dbReference>